<dbReference type="PROSITE" id="PS51257">
    <property type="entry name" value="PROKAR_LIPOPROTEIN"/>
    <property type="match status" value="1"/>
</dbReference>
<organism evidence="2 3">
    <name type="scientific">Apibacter mensalis</name>
    <dbReference type="NCBI Taxonomy" id="1586267"/>
    <lineage>
        <taxon>Bacteria</taxon>
        <taxon>Pseudomonadati</taxon>
        <taxon>Bacteroidota</taxon>
        <taxon>Flavobacteriia</taxon>
        <taxon>Flavobacteriales</taxon>
        <taxon>Weeksellaceae</taxon>
        <taxon>Apibacter</taxon>
    </lineage>
</organism>
<dbReference type="Proteomes" id="UP000182761">
    <property type="component" value="Unassembled WGS sequence"/>
</dbReference>
<gene>
    <name evidence="2" type="ORF">Ga0061079_11336</name>
</gene>
<name>A0A0X3ARI4_9FLAO</name>
<keyword evidence="1" id="KW-0732">Signal</keyword>
<reference evidence="2 3" key="1">
    <citation type="submission" date="2016-01" db="EMBL/GenBank/DDBJ databases">
        <authorList>
            <person name="McClelland M."/>
            <person name="Jain A."/>
            <person name="Saraogi P."/>
            <person name="Mendelson R."/>
            <person name="Westerman R."/>
            <person name="SanMiguel P."/>
            <person name="Csonka L."/>
        </authorList>
    </citation>
    <scope>NUCLEOTIDE SEQUENCE [LARGE SCALE GENOMIC DNA]</scope>
    <source>
        <strain evidence="2 3">R-53146</strain>
    </source>
</reference>
<dbReference type="AlphaFoldDB" id="A0A0X3ARI4"/>
<keyword evidence="3" id="KW-1185">Reference proteome</keyword>
<dbReference type="EMBL" id="FCOR01000013">
    <property type="protein sequence ID" value="CVK16962.1"/>
    <property type="molecule type" value="Genomic_DNA"/>
</dbReference>
<feature type="signal peptide" evidence="1">
    <location>
        <begin position="1"/>
        <end position="20"/>
    </location>
</feature>
<dbReference type="RefSeq" id="WP_055426139.1">
    <property type="nucleotide sequence ID" value="NZ_FCOR01000013.1"/>
</dbReference>
<evidence type="ECO:0000313" key="3">
    <source>
        <dbReference type="Proteomes" id="UP000182761"/>
    </source>
</evidence>
<sequence length="133" mass="15305">MKIFLSLLFLGVVLSVSSCNEHNTVKKDPNKLQAKDSTMVIKPDSLNTISLSPIKNVPKFDNKEVNNFIQEIKIYFEQMAEANKIGNDNKIIELQLKANDIDENYKKVLKKLNTEQQKKLTEWYMQLVDTASK</sequence>
<dbReference type="OrthoDB" id="1454587at2"/>
<evidence type="ECO:0000256" key="1">
    <source>
        <dbReference type="SAM" id="SignalP"/>
    </source>
</evidence>
<evidence type="ECO:0000313" key="2">
    <source>
        <dbReference type="EMBL" id="CVK16962.1"/>
    </source>
</evidence>
<feature type="chain" id="PRO_5007049823" evidence="1">
    <location>
        <begin position="21"/>
        <end position="133"/>
    </location>
</feature>
<accession>A0A0X3ARI4</accession>
<dbReference type="STRING" id="1586267.GCA_001418685_01829"/>
<proteinExistence type="predicted"/>
<protein>
    <submittedName>
        <fullName evidence="2">Uncharacterized protein</fullName>
    </submittedName>
</protein>